<evidence type="ECO:0000256" key="3">
    <source>
        <dbReference type="ARBA" id="ARBA00022490"/>
    </source>
</evidence>
<dbReference type="InterPro" id="IPR038491">
    <property type="entry name" value="Velvet_dom_sf"/>
</dbReference>
<dbReference type="GO" id="GO:0034250">
    <property type="term" value="P:positive regulation of amide metabolic process"/>
    <property type="evidence" value="ECO:0007669"/>
    <property type="project" value="UniProtKB-ARBA"/>
</dbReference>
<evidence type="ECO:0000256" key="6">
    <source>
        <dbReference type="ARBA" id="ARBA00023242"/>
    </source>
</evidence>
<evidence type="ECO:0000313" key="11">
    <source>
        <dbReference type="Proteomes" id="UP000254866"/>
    </source>
</evidence>
<dbReference type="RefSeq" id="XP_031870896.1">
    <property type="nucleotide sequence ID" value="XM_032011203.1"/>
</dbReference>
<accession>A0A370TRT6</accession>
<dbReference type="GO" id="GO:0005634">
    <property type="term" value="C:nucleus"/>
    <property type="evidence" value="ECO:0007669"/>
    <property type="project" value="UniProtKB-SubCell"/>
</dbReference>
<keyword evidence="5" id="KW-0804">Transcription</keyword>
<dbReference type="STRING" id="2656787.A0A370TRT6"/>
<dbReference type="GO" id="GO:0043455">
    <property type="term" value="P:regulation of secondary metabolic process"/>
    <property type="evidence" value="ECO:0007669"/>
    <property type="project" value="UniProtKB-ARBA"/>
</dbReference>
<dbReference type="InterPro" id="IPR037525">
    <property type="entry name" value="Velvet_dom"/>
</dbReference>
<feature type="compositionally biased region" description="Pro residues" evidence="8">
    <location>
        <begin position="366"/>
        <end position="388"/>
    </location>
</feature>
<dbReference type="PANTHER" id="PTHR33572:SF14">
    <property type="entry name" value="DEVELOPMENTAL AND SECONDARY METABOLISM REGULATOR VEA"/>
    <property type="match status" value="1"/>
</dbReference>
<gene>
    <name evidence="10" type="ORF">BP5553_02580</name>
</gene>
<dbReference type="PANTHER" id="PTHR33572">
    <property type="entry name" value="SPORE DEVELOPMENT REGULATOR VOSA"/>
    <property type="match status" value="1"/>
</dbReference>
<feature type="compositionally biased region" description="Low complexity" evidence="8">
    <location>
        <begin position="312"/>
        <end position="324"/>
    </location>
</feature>
<dbReference type="OrthoDB" id="5384689at2759"/>
<feature type="compositionally biased region" description="Basic and acidic residues" evidence="8">
    <location>
        <begin position="408"/>
        <end position="420"/>
    </location>
</feature>
<evidence type="ECO:0000256" key="2">
    <source>
        <dbReference type="ARBA" id="ARBA00004496"/>
    </source>
</evidence>
<name>A0A370TRT6_9HELO</name>
<dbReference type="Proteomes" id="UP000254866">
    <property type="component" value="Unassembled WGS sequence"/>
</dbReference>
<keyword evidence="4" id="KW-0805">Transcription regulation</keyword>
<feature type="region of interest" description="Disordered" evidence="8">
    <location>
        <begin position="544"/>
        <end position="564"/>
    </location>
</feature>
<dbReference type="PROSITE" id="PS51821">
    <property type="entry name" value="VELVET"/>
    <property type="match status" value="1"/>
</dbReference>
<sequence length="592" mass="65253">MAAAASHRHSDATITRVTKEGRMLTYCLTVIQQPERARACGSGAKCKRPEFIPSSERSPQVANSSKASADRRPVDPPPVVELRIFEGEGAKEEDITFSYNANFFLFATLETARPMAHGRVQPSPPQIPVLTGMPVSGMAYLDRPTEAGYFIFPDLSVRHEGKYYLSFNLYEETKDGKDADAEPSTDPSKPKLAGVPGSPNSSFDWRLEVKSAPFTVFSAKKFPGLAESTPLSRTVAEQGCRVRIRRDVRMRRRDKATSEYDENMNEEGYARIGRPAEPAHEPYGERSIITGANDERYLQRRVSGEYQQQPYHPHSNTPSPTTPNAPLNKSFLGFGENQGSQYQAPQPQFAQPPPPPAAPAPQSYQPAPPGYPPAPPSQYRSGPPPPPSTNYSYDGQYSQPAYPSNPPRDQRPTFEPETYRRASGATYALPNALQASAYPPAEPSYNRPTSHGYSRPQSPPLPSPRVSLPPIRMQIGPKLDTLNSPTGPLSSVRTIAPPLPSLGFDRPEERPLPYNQYTGPAPSAELTRHTKRPFDAVFASNSQQPLYNGMRPSSAHHNSGAFKDEDELAIEEMKMSYKRADGSARTRDLPAT</sequence>
<evidence type="ECO:0000256" key="8">
    <source>
        <dbReference type="SAM" id="MobiDB-lite"/>
    </source>
</evidence>
<evidence type="ECO:0000259" key="9">
    <source>
        <dbReference type="PROSITE" id="PS51821"/>
    </source>
</evidence>
<feature type="compositionally biased region" description="Low complexity" evidence="8">
    <location>
        <begin position="340"/>
        <end position="349"/>
    </location>
</feature>
<reference evidence="10 11" key="1">
    <citation type="journal article" date="2018" name="IMA Fungus">
        <title>IMA Genome-F 9: Draft genome sequence of Annulohypoxylon stygium, Aspergillus mulundensis, Berkeleyomyces basicola (syn. Thielaviopsis basicola), Ceratocystis smalleyi, two Cercospora beticola strains, Coleophoma cylindrospora, Fusarium fracticaudum, Phialophora cf. hyalina, and Morchella septimelata.</title>
        <authorList>
            <person name="Wingfield B.D."/>
            <person name="Bills G.F."/>
            <person name="Dong Y."/>
            <person name="Huang W."/>
            <person name="Nel W.J."/>
            <person name="Swalarsk-Parry B.S."/>
            <person name="Vaghefi N."/>
            <person name="Wilken P.M."/>
            <person name="An Z."/>
            <person name="de Beer Z.W."/>
            <person name="De Vos L."/>
            <person name="Chen L."/>
            <person name="Duong T.A."/>
            <person name="Gao Y."/>
            <person name="Hammerbacher A."/>
            <person name="Kikkert J.R."/>
            <person name="Li Y."/>
            <person name="Li H."/>
            <person name="Li K."/>
            <person name="Li Q."/>
            <person name="Liu X."/>
            <person name="Ma X."/>
            <person name="Naidoo K."/>
            <person name="Pethybridge S.J."/>
            <person name="Sun J."/>
            <person name="Steenkamp E.T."/>
            <person name="van der Nest M.A."/>
            <person name="van Wyk S."/>
            <person name="Wingfield M.J."/>
            <person name="Xiong C."/>
            <person name="Yue Q."/>
            <person name="Zhang X."/>
        </authorList>
    </citation>
    <scope>NUCLEOTIDE SEQUENCE [LARGE SCALE GENOMIC DNA]</scope>
    <source>
        <strain evidence="10 11">BP 5553</strain>
    </source>
</reference>
<feature type="region of interest" description="Disordered" evidence="8">
    <location>
        <begin position="273"/>
        <end position="293"/>
    </location>
</feature>
<dbReference type="Gene3D" id="2.60.40.3960">
    <property type="entry name" value="Velvet domain"/>
    <property type="match status" value="1"/>
</dbReference>
<dbReference type="GO" id="GO:0051176">
    <property type="term" value="P:positive regulation of sulfur metabolic process"/>
    <property type="evidence" value="ECO:0007669"/>
    <property type="project" value="UniProtKB-ARBA"/>
</dbReference>
<comment type="similarity">
    <text evidence="7">Belongs to the velvet family. VeA subfamily.</text>
</comment>
<feature type="region of interest" description="Disordered" evidence="8">
    <location>
        <begin position="38"/>
        <end position="75"/>
    </location>
</feature>
<dbReference type="GO" id="GO:0005737">
    <property type="term" value="C:cytoplasm"/>
    <property type="evidence" value="ECO:0007669"/>
    <property type="project" value="UniProtKB-SubCell"/>
</dbReference>
<feature type="compositionally biased region" description="Polar residues" evidence="8">
    <location>
        <begin position="55"/>
        <end position="67"/>
    </location>
</feature>
<keyword evidence="6" id="KW-0539">Nucleus</keyword>
<evidence type="ECO:0000256" key="5">
    <source>
        <dbReference type="ARBA" id="ARBA00023163"/>
    </source>
</evidence>
<dbReference type="GeneID" id="43595429"/>
<organism evidence="10 11">
    <name type="scientific">Venustampulla echinocandica</name>
    <dbReference type="NCBI Taxonomy" id="2656787"/>
    <lineage>
        <taxon>Eukaryota</taxon>
        <taxon>Fungi</taxon>
        <taxon>Dikarya</taxon>
        <taxon>Ascomycota</taxon>
        <taxon>Pezizomycotina</taxon>
        <taxon>Leotiomycetes</taxon>
        <taxon>Helotiales</taxon>
        <taxon>Pleuroascaceae</taxon>
        <taxon>Venustampulla</taxon>
    </lineage>
</organism>
<feature type="compositionally biased region" description="Polar residues" evidence="8">
    <location>
        <begin position="389"/>
        <end position="402"/>
    </location>
</feature>
<feature type="domain" description="Velvet" evidence="9">
    <location>
        <begin position="21"/>
        <end position="245"/>
    </location>
</feature>
<evidence type="ECO:0000256" key="7">
    <source>
        <dbReference type="ARBA" id="ARBA00038005"/>
    </source>
</evidence>
<keyword evidence="3" id="KW-0963">Cytoplasm</keyword>
<protein>
    <recommendedName>
        <fullName evidence="9">Velvet domain-containing protein</fullName>
    </recommendedName>
</protein>
<evidence type="ECO:0000313" key="10">
    <source>
        <dbReference type="EMBL" id="RDL38240.1"/>
    </source>
</evidence>
<comment type="caution">
    <text evidence="10">The sequence shown here is derived from an EMBL/GenBank/DDBJ whole genome shotgun (WGS) entry which is preliminary data.</text>
</comment>
<comment type="subcellular location">
    <subcellularLocation>
        <location evidence="2">Cytoplasm</location>
    </subcellularLocation>
    <subcellularLocation>
        <location evidence="1">Nucleus</location>
    </subcellularLocation>
</comment>
<feature type="region of interest" description="Disordered" evidence="8">
    <location>
        <begin position="306"/>
        <end position="526"/>
    </location>
</feature>
<dbReference type="InterPro" id="IPR021740">
    <property type="entry name" value="Velvet"/>
</dbReference>
<dbReference type="EMBL" id="NPIC01000002">
    <property type="protein sequence ID" value="RDL38240.1"/>
    <property type="molecule type" value="Genomic_DNA"/>
</dbReference>
<dbReference type="AlphaFoldDB" id="A0A370TRT6"/>
<proteinExistence type="inferred from homology"/>
<evidence type="ECO:0000256" key="4">
    <source>
        <dbReference type="ARBA" id="ARBA00023015"/>
    </source>
</evidence>
<keyword evidence="11" id="KW-1185">Reference proteome</keyword>
<dbReference type="PRINTS" id="PR01217">
    <property type="entry name" value="PRICHEXTENSN"/>
</dbReference>
<dbReference type="FunFam" id="2.60.40.3960:FF:000001">
    <property type="entry name" value="Sexual development activator VeA"/>
    <property type="match status" value="1"/>
</dbReference>
<feature type="compositionally biased region" description="Pro residues" evidence="8">
    <location>
        <begin position="350"/>
        <end position="359"/>
    </location>
</feature>
<dbReference type="Pfam" id="PF11754">
    <property type="entry name" value="Velvet"/>
    <property type="match status" value="2"/>
</dbReference>
<evidence type="ECO:0000256" key="1">
    <source>
        <dbReference type="ARBA" id="ARBA00004123"/>
    </source>
</evidence>
<feature type="region of interest" description="Disordered" evidence="8">
    <location>
        <begin position="175"/>
        <end position="199"/>
    </location>
</feature>
<feature type="compositionally biased region" description="Polar residues" evidence="8">
    <location>
        <begin position="481"/>
        <end position="493"/>
    </location>
</feature>